<dbReference type="AlphaFoldDB" id="A0AAP7CC92"/>
<evidence type="ECO:0000313" key="3">
    <source>
        <dbReference type="EMBL" id="NJJ03962.1"/>
    </source>
</evidence>
<dbReference type="EMBL" id="JAAUVV010000010">
    <property type="protein sequence ID" value="NJJ03962.1"/>
    <property type="molecule type" value="Genomic_DNA"/>
</dbReference>
<keyword evidence="1" id="KW-0812">Transmembrane</keyword>
<reference evidence="3 4" key="1">
    <citation type="submission" date="2020-03" db="EMBL/GenBank/DDBJ databases">
        <title>Draft genome sequences of bacterial isolates from the female urobiome.</title>
        <authorList>
            <person name="Miller-Ensminger T."/>
            <person name="Wolfe A.J."/>
            <person name="Putonti C."/>
        </authorList>
    </citation>
    <scope>NUCLEOTIDE SEQUENCE [LARGE SCALE GENOMIC DNA]</scope>
    <source>
        <strain evidence="3 4">UMB8490</strain>
    </source>
</reference>
<comment type="caution">
    <text evidence="3">The sequence shown here is derived from an EMBL/GenBank/DDBJ whole genome shotgun (WGS) entry which is preliminary data.</text>
</comment>
<feature type="transmembrane region" description="Helical" evidence="1">
    <location>
        <begin position="207"/>
        <end position="228"/>
    </location>
</feature>
<dbReference type="InterPro" id="IPR003675">
    <property type="entry name" value="Rce1/LyrA-like_dom"/>
</dbReference>
<evidence type="ECO:0000259" key="2">
    <source>
        <dbReference type="Pfam" id="PF02517"/>
    </source>
</evidence>
<evidence type="ECO:0000313" key="4">
    <source>
        <dbReference type="Proteomes" id="UP000591626"/>
    </source>
</evidence>
<keyword evidence="1" id="KW-0472">Membrane</keyword>
<gene>
    <name evidence="3" type="ORF">HC138_06310</name>
</gene>
<feature type="domain" description="CAAX prenyl protease 2/Lysostaphin resistance protein A-like" evidence="2">
    <location>
        <begin position="131"/>
        <end position="220"/>
    </location>
</feature>
<name>A0AAP7CC92_9CORY</name>
<feature type="transmembrane region" description="Helical" evidence="1">
    <location>
        <begin position="135"/>
        <end position="157"/>
    </location>
</feature>
<keyword evidence="1" id="KW-1133">Transmembrane helix</keyword>
<feature type="transmembrane region" description="Helical" evidence="1">
    <location>
        <begin position="98"/>
        <end position="123"/>
    </location>
</feature>
<protein>
    <submittedName>
        <fullName evidence="3">CPBP family intramembrane metalloprotease</fullName>
    </submittedName>
</protein>
<keyword evidence="3" id="KW-0482">Metalloprotease</keyword>
<organism evidence="3 4">
    <name type="scientific">Corynebacterium coyleae</name>
    <dbReference type="NCBI Taxonomy" id="53374"/>
    <lineage>
        <taxon>Bacteria</taxon>
        <taxon>Bacillati</taxon>
        <taxon>Actinomycetota</taxon>
        <taxon>Actinomycetes</taxon>
        <taxon>Mycobacteriales</taxon>
        <taxon>Corynebacteriaceae</taxon>
        <taxon>Corynebacterium</taxon>
    </lineage>
</organism>
<proteinExistence type="predicted"/>
<sequence>MQRRLKIEILLVLAVTFGTAGLRAALRLIDSLLKAPLNQQTTTIYDATSTIPWLDLALQACSALTLFAWGGLAWFLLDDRTQPPRLPRLPDLARGVGFAALIGLPGLAFYVAAVHLGLSIVVVPTTEAVQIPTSLLWSLANGFGEEIVVVMYLVTRLRQLGWKPWQFIAASAVLRGSYHLYQGISAGLGNIVMGVVFAWYFHKTGRIWPLIIAHFLIDAVAFIAYPLLDLSWLGI</sequence>
<evidence type="ECO:0000256" key="1">
    <source>
        <dbReference type="SAM" id="Phobius"/>
    </source>
</evidence>
<feature type="transmembrane region" description="Helical" evidence="1">
    <location>
        <begin position="56"/>
        <end position="77"/>
    </location>
</feature>
<dbReference type="Proteomes" id="UP000591626">
    <property type="component" value="Unassembled WGS sequence"/>
</dbReference>
<dbReference type="GO" id="GO:0004175">
    <property type="term" value="F:endopeptidase activity"/>
    <property type="evidence" value="ECO:0007669"/>
    <property type="project" value="UniProtKB-ARBA"/>
</dbReference>
<dbReference type="RefSeq" id="WP_167616511.1">
    <property type="nucleotide sequence ID" value="NZ_JAAUVV010000010.1"/>
</dbReference>
<dbReference type="GO" id="GO:0008237">
    <property type="term" value="F:metallopeptidase activity"/>
    <property type="evidence" value="ECO:0007669"/>
    <property type="project" value="UniProtKB-KW"/>
</dbReference>
<accession>A0AAP7CC92</accession>
<feature type="transmembrane region" description="Helical" evidence="1">
    <location>
        <begin position="178"/>
        <end position="201"/>
    </location>
</feature>
<dbReference type="Pfam" id="PF02517">
    <property type="entry name" value="Rce1-like"/>
    <property type="match status" value="1"/>
</dbReference>
<dbReference type="GO" id="GO:0080120">
    <property type="term" value="P:CAAX-box protein maturation"/>
    <property type="evidence" value="ECO:0007669"/>
    <property type="project" value="UniProtKB-ARBA"/>
</dbReference>
<keyword evidence="3" id="KW-0645">Protease</keyword>
<keyword evidence="3" id="KW-0378">Hydrolase</keyword>